<keyword evidence="8" id="KW-0862">Zinc</keyword>
<protein>
    <submittedName>
        <fullName evidence="13">Protease</fullName>
    </submittedName>
</protein>
<keyword evidence="6" id="KW-0732">Signal</keyword>
<evidence type="ECO:0000313" key="14">
    <source>
        <dbReference type="Proteomes" id="UP001208567"/>
    </source>
</evidence>
<keyword evidence="9" id="KW-0482">Metalloprotease</keyword>
<proteinExistence type="predicted"/>
<evidence type="ECO:0000256" key="8">
    <source>
        <dbReference type="ARBA" id="ARBA00022833"/>
    </source>
</evidence>
<evidence type="ECO:0000259" key="12">
    <source>
        <dbReference type="Pfam" id="PF20774"/>
    </source>
</evidence>
<dbReference type="InterPro" id="IPR008757">
    <property type="entry name" value="Peptidase_M6-like_domain"/>
</dbReference>
<comment type="cofactor">
    <cofactor evidence="1">
        <name>Zn(2+)</name>
        <dbReference type="ChEBI" id="CHEBI:29105"/>
    </cofactor>
</comment>
<comment type="caution">
    <text evidence="13">The sequence shown here is derived from an EMBL/GenBank/DDBJ whole genome shotgun (WGS) entry which is preliminary data.</text>
</comment>
<dbReference type="RefSeq" id="WP_264848121.1">
    <property type="nucleotide sequence ID" value="NZ_BRXR01000001.1"/>
</dbReference>
<dbReference type="InterPro" id="IPR012300">
    <property type="entry name" value="Pept_M6_InhA"/>
</dbReference>
<feature type="domain" description="Peptidase M6-like" evidence="11">
    <location>
        <begin position="137"/>
        <end position="417"/>
    </location>
</feature>
<dbReference type="Pfam" id="PF20774">
    <property type="entry name" value="InhA-like_VEG"/>
    <property type="match status" value="1"/>
</dbReference>
<dbReference type="GO" id="GO:0008233">
    <property type="term" value="F:peptidase activity"/>
    <property type="evidence" value="ECO:0007669"/>
    <property type="project" value="UniProtKB-KW"/>
</dbReference>
<comment type="subcellular location">
    <subcellularLocation>
        <location evidence="2">Secreted</location>
    </subcellularLocation>
</comment>
<evidence type="ECO:0000256" key="6">
    <source>
        <dbReference type="ARBA" id="ARBA00022729"/>
    </source>
</evidence>
<keyword evidence="3" id="KW-0964">Secreted</keyword>
<accession>A0ABQ5N0X7</accession>
<dbReference type="Pfam" id="PF05547">
    <property type="entry name" value="Peptidase_M6"/>
    <property type="match status" value="1"/>
</dbReference>
<dbReference type="Proteomes" id="UP001208567">
    <property type="component" value="Unassembled WGS sequence"/>
</dbReference>
<dbReference type="InterPro" id="IPR048665">
    <property type="entry name" value="InhA-like_VEG"/>
</dbReference>
<keyword evidence="4 13" id="KW-0645">Protease</keyword>
<evidence type="ECO:0000256" key="2">
    <source>
        <dbReference type="ARBA" id="ARBA00004613"/>
    </source>
</evidence>
<evidence type="ECO:0000256" key="1">
    <source>
        <dbReference type="ARBA" id="ARBA00001947"/>
    </source>
</evidence>
<dbReference type="GO" id="GO:0006508">
    <property type="term" value="P:proteolysis"/>
    <property type="evidence" value="ECO:0007669"/>
    <property type="project" value="UniProtKB-KW"/>
</dbReference>
<evidence type="ECO:0000256" key="4">
    <source>
        <dbReference type="ARBA" id="ARBA00022670"/>
    </source>
</evidence>
<dbReference type="EMBL" id="BRXR01000001">
    <property type="protein sequence ID" value="GLC28850.1"/>
    <property type="molecule type" value="Genomic_DNA"/>
</dbReference>
<evidence type="ECO:0000256" key="7">
    <source>
        <dbReference type="ARBA" id="ARBA00022801"/>
    </source>
</evidence>
<keyword evidence="7" id="KW-0378">Hydrolase</keyword>
<organism evidence="13 14">
    <name type="scientific">Clostridium omnivorum</name>
    <dbReference type="NCBI Taxonomy" id="1604902"/>
    <lineage>
        <taxon>Bacteria</taxon>
        <taxon>Bacillati</taxon>
        <taxon>Bacillota</taxon>
        <taxon>Clostridia</taxon>
        <taxon>Eubacteriales</taxon>
        <taxon>Clostridiaceae</taxon>
        <taxon>Clostridium</taxon>
    </lineage>
</organism>
<dbReference type="PANTHER" id="PTHR13062:SF12">
    <property type="entry name" value="ALPHA-2-MACROGLOBULIN DOMAIN-CONTAINING PROTEIN"/>
    <property type="match status" value="1"/>
</dbReference>
<dbReference type="PIRSF" id="PIRSF007519">
    <property type="entry name" value="Protease_InhA"/>
    <property type="match status" value="1"/>
</dbReference>
<evidence type="ECO:0000259" key="11">
    <source>
        <dbReference type="Pfam" id="PF05547"/>
    </source>
</evidence>
<feature type="domain" description="Immune inhibitor A-like metallopeptidase VEG" evidence="12">
    <location>
        <begin position="625"/>
        <end position="782"/>
    </location>
</feature>
<evidence type="ECO:0000256" key="9">
    <source>
        <dbReference type="ARBA" id="ARBA00023049"/>
    </source>
</evidence>
<evidence type="ECO:0000313" key="13">
    <source>
        <dbReference type="EMBL" id="GLC28850.1"/>
    </source>
</evidence>
<dbReference type="NCBIfam" id="TIGR03296">
    <property type="entry name" value="M6dom_TIGR03296"/>
    <property type="match status" value="1"/>
</dbReference>
<feature type="region of interest" description="Disordered" evidence="10">
    <location>
        <begin position="530"/>
        <end position="549"/>
    </location>
</feature>
<gene>
    <name evidence="13" type="ORF">bsdE14_02600</name>
</gene>
<evidence type="ECO:0000256" key="10">
    <source>
        <dbReference type="SAM" id="MobiDB-lite"/>
    </source>
</evidence>
<sequence length="787" mass="85688">MVGKKLLGVIMSLSLVLGSAGSYGRVLPGANTSNPTTAIESSEDLNNGTVDLAIANDEKLIEMLKKSGKIAKDASPAQAEKALKDYLKSMENDYKKSPNKLTSAQVSGLKQYKQEAVNKGFLKADTSKLTTKNVSSAEYTGKVTKDKILVLLMEFPDLKHNTLTKDDTDNYYTDYTKQHYQDMIFGKDGCKGPNGETLISMKQFYDQQSGGSYDIEGNVMGWYMATNPAKYYGADSTDGSNHNVNVRALIKEALVDASKEANLADYDLEDPYDLDGDGNINEPDGIIDHLMVIHSGMGQEAGGGAIGADSIWSHSSKVYSVVDGKALPWQIPGTTMSAFPYTIMPEDGASGVFVHEFGHDLGLPDEYDTQYTGAGEPIEYWSIMSSGSWVGKIPGAEPIGFSPYAKEYFQGRYGGNWQSLKTVALKDITSSGTSFVLDQASIKGSNADAVKVTLPQKETTINVPASGTYSYFSGKGDDVDNSMVTSLDLTNIKSAKLTFKTWYDIEKDWDYASIKVKAEGETKFTSIAGNITTTTNPNEQNPGNGITGSSDGKWVDAAFDLSAYAGKKIDLQFSYWTDGAATYPGFYVDDINVVGDGSAIFTDNADATPKLTLNGFKVDNGKVYSNQYYLLEWRNHTAADAGLANIKRGLSLMSYDPGLLIWYVDDYYTDNWTGPVANGGHPGNGYLGLVDADQTINKWSDGAIGTTRYQMHDAAFSIRNSQKMFLDYGTKSMTDNNTFMHPFFDDSRNYLNGELPDAGRNVPKLGLKVYVTSEAKDRSSASIVIKK</sequence>
<keyword evidence="5" id="KW-0479">Metal-binding</keyword>
<dbReference type="SUPFAM" id="SSF55486">
    <property type="entry name" value="Metalloproteases ('zincins'), catalytic domain"/>
    <property type="match status" value="1"/>
</dbReference>
<dbReference type="Pfam" id="PF20773">
    <property type="entry name" value="InhA-like_MAM"/>
    <property type="match status" value="1"/>
</dbReference>
<keyword evidence="14" id="KW-1185">Reference proteome</keyword>
<evidence type="ECO:0000256" key="5">
    <source>
        <dbReference type="ARBA" id="ARBA00022723"/>
    </source>
</evidence>
<evidence type="ECO:0000256" key="3">
    <source>
        <dbReference type="ARBA" id="ARBA00022525"/>
    </source>
</evidence>
<reference evidence="13 14" key="1">
    <citation type="journal article" date="2024" name="Int. J. Syst. Evol. Microbiol.">
        <title>Clostridium omnivorum sp. nov., isolated from anoxic soil under the treatment of reductive soil disinfestation.</title>
        <authorList>
            <person name="Ueki A."/>
            <person name="Tonouchi A."/>
            <person name="Kaku N."/>
            <person name="Honma S."/>
            <person name="Ueki K."/>
        </authorList>
    </citation>
    <scope>NUCLEOTIDE SEQUENCE [LARGE SCALE GENOMIC DNA]</scope>
    <source>
        <strain evidence="13 14">E14</strain>
    </source>
</reference>
<name>A0ABQ5N0X7_9CLOT</name>
<dbReference type="PANTHER" id="PTHR13062">
    <property type="entry name" value="COLLAGENASE"/>
    <property type="match status" value="1"/>
</dbReference>